<dbReference type="Proteomes" id="UP001143486">
    <property type="component" value="Unassembled WGS sequence"/>
</dbReference>
<keyword evidence="1" id="KW-0812">Transmembrane</keyword>
<dbReference type="AlphaFoldDB" id="A0A9W6IMJ8"/>
<dbReference type="EMBL" id="BSFE01000007">
    <property type="protein sequence ID" value="GLK53056.1"/>
    <property type="molecule type" value="Genomic_DNA"/>
</dbReference>
<keyword evidence="1" id="KW-0472">Membrane</keyword>
<evidence type="ECO:0000313" key="2">
    <source>
        <dbReference type="EMBL" id="GLK53056.1"/>
    </source>
</evidence>
<reference evidence="2" key="2">
    <citation type="submission" date="2023-01" db="EMBL/GenBank/DDBJ databases">
        <authorList>
            <person name="Sun Q."/>
            <person name="Evtushenko L."/>
        </authorList>
    </citation>
    <scope>NUCLEOTIDE SEQUENCE</scope>
    <source>
        <strain evidence="2">VKM B-1513</strain>
    </source>
</reference>
<dbReference type="RefSeq" id="WP_271187414.1">
    <property type="nucleotide sequence ID" value="NZ_BSFE01000007.1"/>
</dbReference>
<comment type="caution">
    <text evidence="2">The sequence shown here is derived from an EMBL/GenBank/DDBJ whole genome shotgun (WGS) entry which is preliminary data.</text>
</comment>
<protein>
    <recommendedName>
        <fullName evidence="4">DUF4345 domain-containing protein</fullName>
    </recommendedName>
</protein>
<sequence length="141" mass="14223">MTVTVIISGAAALVGALLGLGSLISPAWGASVVRLQPMADRPGGWAEFRASYGGGLLLLHGAVLLAIAMREQAGMASVVAAGFAAGAAWLGMAIGRTVSMLADHARHGTRTGYNLFSVGFELVIGLALMAPWLGHIGGRAG</sequence>
<organism evidence="2 3">
    <name type="scientific">Maricaulis virginensis</name>
    <dbReference type="NCBI Taxonomy" id="144022"/>
    <lineage>
        <taxon>Bacteria</taxon>
        <taxon>Pseudomonadati</taxon>
        <taxon>Pseudomonadota</taxon>
        <taxon>Alphaproteobacteria</taxon>
        <taxon>Maricaulales</taxon>
        <taxon>Maricaulaceae</taxon>
        <taxon>Maricaulis</taxon>
    </lineage>
</organism>
<name>A0A9W6IMJ8_9PROT</name>
<keyword evidence="1" id="KW-1133">Transmembrane helix</keyword>
<feature type="transmembrane region" description="Helical" evidence="1">
    <location>
        <begin position="75"/>
        <end position="95"/>
    </location>
</feature>
<accession>A0A9W6IMJ8</accession>
<keyword evidence="3" id="KW-1185">Reference proteome</keyword>
<evidence type="ECO:0008006" key="4">
    <source>
        <dbReference type="Google" id="ProtNLM"/>
    </source>
</evidence>
<evidence type="ECO:0000256" key="1">
    <source>
        <dbReference type="SAM" id="Phobius"/>
    </source>
</evidence>
<reference evidence="2" key="1">
    <citation type="journal article" date="2014" name="Int. J. Syst. Evol. Microbiol.">
        <title>Complete genome sequence of Corynebacterium casei LMG S-19264T (=DSM 44701T), isolated from a smear-ripened cheese.</title>
        <authorList>
            <consortium name="US DOE Joint Genome Institute (JGI-PGF)"/>
            <person name="Walter F."/>
            <person name="Albersmeier A."/>
            <person name="Kalinowski J."/>
            <person name="Ruckert C."/>
        </authorList>
    </citation>
    <scope>NUCLEOTIDE SEQUENCE</scope>
    <source>
        <strain evidence="2">VKM B-1513</strain>
    </source>
</reference>
<feature type="transmembrane region" description="Helical" evidence="1">
    <location>
        <begin position="48"/>
        <end position="68"/>
    </location>
</feature>
<evidence type="ECO:0000313" key="3">
    <source>
        <dbReference type="Proteomes" id="UP001143486"/>
    </source>
</evidence>
<feature type="transmembrane region" description="Helical" evidence="1">
    <location>
        <begin position="115"/>
        <end position="134"/>
    </location>
</feature>
<gene>
    <name evidence="2" type="ORF">GCM10017621_25640</name>
</gene>
<proteinExistence type="predicted"/>